<dbReference type="Proteomes" id="UP000198948">
    <property type="component" value="Unassembled WGS sequence"/>
</dbReference>
<evidence type="ECO:0000256" key="1">
    <source>
        <dbReference type="SAM" id="Phobius"/>
    </source>
</evidence>
<evidence type="ECO:0000313" key="3">
    <source>
        <dbReference type="Proteomes" id="UP000198948"/>
    </source>
</evidence>
<reference evidence="2 3" key="1">
    <citation type="submission" date="2016-10" db="EMBL/GenBank/DDBJ databases">
        <authorList>
            <person name="de Groot N.N."/>
        </authorList>
    </citation>
    <scope>NUCLEOTIDE SEQUENCE [LARGE SCALE GENOMIC DNA]</scope>
    <source>
        <strain evidence="2 3">DSM 13760</strain>
    </source>
</reference>
<dbReference type="STRING" id="142588.SAMN04488559_101218"/>
<evidence type="ECO:0008006" key="4">
    <source>
        <dbReference type="Google" id="ProtNLM"/>
    </source>
</evidence>
<dbReference type="SUPFAM" id="SSF49478">
    <property type="entry name" value="Cna protein B-type domain"/>
    <property type="match status" value="1"/>
</dbReference>
<dbReference type="EMBL" id="FOHA01000001">
    <property type="protein sequence ID" value="SER52978.1"/>
    <property type="molecule type" value="Genomic_DNA"/>
</dbReference>
<keyword evidence="3" id="KW-1185">Reference proteome</keyword>
<proteinExistence type="predicted"/>
<dbReference type="AlphaFoldDB" id="A0A1H9PXW9"/>
<sequence>MKKIIISMISVFITIFLMIITNVNFAKKSGIEVSVPNYHEKETILKVCTNNKGNFNLEKLPVSEYIIQENEDKLIDGRVEYVKKKR</sequence>
<organism evidence="2 3">
    <name type="scientific">Isobaculum melis</name>
    <dbReference type="NCBI Taxonomy" id="142588"/>
    <lineage>
        <taxon>Bacteria</taxon>
        <taxon>Bacillati</taxon>
        <taxon>Bacillota</taxon>
        <taxon>Bacilli</taxon>
        <taxon>Lactobacillales</taxon>
        <taxon>Carnobacteriaceae</taxon>
        <taxon>Isobaculum</taxon>
    </lineage>
</organism>
<keyword evidence="1" id="KW-0812">Transmembrane</keyword>
<evidence type="ECO:0000313" key="2">
    <source>
        <dbReference type="EMBL" id="SER52978.1"/>
    </source>
</evidence>
<gene>
    <name evidence="2" type="ORF">SAMN04488559_101218</name>
</gene>
<keyword evidence="1" id="KW-0472">Membrane</keyword>
<accession>A0A1H9PXW9</accession>
<protein>
    <recommendedName>
        <fullName evidence="4">Prealbumin-like fold domain-containing protein</fullName>
    </recommendedName>
</protein>
<feature type="transmembrane region" description="Helical" evidence="1">
    <location>
        <begin position="6"/>
        <end position="25"/>
    </location>
</feature>
<name>A0A1H9PXW9_9LACT</name>
<keyword evidence="1" id="KW-1133">Transmembrane helix</keyword>
<dbReference type="RefSeq" id="WP_092649371.1">
    <property type="nucleotide sequence ID" value="NZ_FOHA01000001.1"/>
</dbReference>